<accession>A0A5N6R0V4</accession>
<feature type="binding site" description="axial binding residue" evidence="7">
    <location>
        <position position="453"/>
    </location>
    <ligand>
        <name>heme</name>
        <dbReference type="ChEBI" id="CHEBI:30413"/>
    </ligand>
    <ligandPart>
        <name>Fe</name>
        <dbReference type="ChEBI" id="CHEBI:18248"/>
    </ligandPart>
</feature>
<keyword evidence="5" id="KW-1133">Transmembrane helix</keyword>
<keyword evidence="8" id="KW-0560">Oxidoreductase</keyword>
<comment type="similarity">
    <text evidence="8">Belongs to the cytochrome P450 family.</text>
</comment>
<dbReference type="PRINTS" id="PR00463">
    <property type="entry name" value="EP450I"/>
</dbReference>
<dbReference type="Proteomes" id="UP000327013">
    <property type="component" value="Chromosome 3"/>
</dbReference>
<dbReference type="GO" id="GO:0020037">
    <property type="term" value="F:heme binding"/>
    <property type="evidence" value="ECO:0007669"/>
    <property type="project" value="InterPro"/>
</dbReference>
<evidence type="ECO:0000256" key="8">
    <source>
        <dbReference type="RuleBase" id="RU000461"/>
    </source>
</evidence>
<evidence type="ECO:0000256" key="5">
    <source>
        <dbReference type="ARBA" id="ARBA00022989"/>
    </source>
</evidence>
<dbReference type="InterPro" id="IPR001128">
    <property type="entry name" value="Cyt_P450"/>
</dbReference>
<dbReference type="GO" id="GO:0016709">
    <property type="term" value="F:oxidoreductase activity, acting on paired donors, with incorporation or reduction of molecular oxygen, NAD(P)H as one donor, and incorporation of one atom of oxygen"/>
    <property type="evidence" value="ECO:0007669"/>
    <property type="project" value="TreeGrafter"/>
</dbReference>
<evidence type="ECO:0000256" key="3">
    <source>
        <dbReference type="ARBA" id="ARBA00022692"/>
    </source>
</evidence>
<evidence type="ECO:0000313" key="9">
    <source>
        <dbReference type="EMBL" id="KAE8022244.1"/>
    </source>
</evidence>
<evidence type="ECO:0000256" key="1">
    <source>
        <dbReference type="ARBA" id="ARBA00001971"/>
    </source>
</evidence>
<evidence type="ECO:0000256" key="4">
    <source>
        <dbReference type="ARBA" id="ARBA00022723"/>
    </source>
</evidence>
<keyword evidence="6" id="KW-0472">Membrane</keyword>
<dbReference type="GO" id="GO:0005506">
    <property type="term" value="F:iron ion binding"/>
    <property type="evidence" value="ECO:0007669"/>
    <property type="project" value="InterPro"/>
</dbReference>
<keyword evidence="3" id="KW-0812">Transmembrane</keyword>
<comment type="cofactor">
    <cofactor evidence="1 7">
        <name>heme</name>
        <dbReference type="ChEBI" id="CHEBI:30413"/>
    </cofactor>
</comment>
<evidence type="ECO:0008006" key="11">
    <source>
        <dbReference type="Google" id="ProtNLM"/>
    </source>
</evidence>
<dbReference type="PANTHER" id="PTHR24298">
    <property type="entry name" value="FLAVONOID 3'-MONOOXYGENASE-RELATED"/>
    <property type="match status" value="1"/>
</dbReference>
<keyword evidence="7 8" id="KW-0408">Iron</keyword>
<keyword evidence="4 7" id="KW-0479">Metal-binding</keyword>
<dbReference type="SUPFAM" id="SSF48264">
    <property type="entry name" value="Cytochrome P450"/>
    <property type="match status" value="1"/>
</dbReference>
<dbReference type="PROSITE" id="PS00086">
    <property type="entry name" value="CYTOCHROME_P450"/>
    <property type="match status" value="1"/>
</dbReference>
<keyword evidence="8" id="KW-0503">Monooxygenase</keyword>
<dbReference type="Pfam" id="PF00067">
    <property type="entry name" value="p450"/>
    <property type="match status" value="1"/>
</dbReference>
<evidence type="ECO:0000313" key="10">
    <source>
        <dbReference type="Proteomes" id="UP000327013"/>
    </source>
</evidence>
<dbReference type="AlphaFoldDB" id="A0A5N6R0V4"/>
<evidence type="ECO:0000256" key="6">
    <source>
        <dbReference type="ARBA" id="ARBA00023136"/>
    </source>
</evidence>
<keyword evidence="10" id="KW-1185">Reference proteome</keyword>
<sequence>MEFWLIILLSLSACFSTLFTLLFFSKTTKNNEFPPGPLSLPIIGHLHLLPKSTIELRSLLSNLSQKYGPIITLLVGSKPLVFITSYPIAHQALVKNSIIFANRPSVVPVSYILSNKRKDIGGSPYGLTWRVLRRNLMSEALHPSGLKSYSFARKRSMETLVNSFKQCSKQEGEAVRLFEHLHWAVFSLFIHMTYGDIGEDAIREVEHIQYTFLVSYAEFSVFASWPRLGKLVYRKRWQRYTQFLRRQYDILMPHIRARQKLKQEKGAKEVELVTYTDTLLDLEISEGAGKLEEADVLSLSSEFINAGADTTATMFHWVMAYLVKHPHIQAKLFAQISRVVEQGTKEVKEEDLQRIPYLKAVILECLRIHPPNTSLVPHTNTEDMELCGYTIPKNTTVLIGTAIIGRDPTVWENPMEFRPERMMSRSGNDDGGEEVGDVSSFKMLPFGAGRRMCPGYKYGSLILEYFVANLVWNFEWKAVDDVDLSEKEEFLVVMKNPVLSEFGLLSAPCKSEDCEARDIGQDRRYGLPRALLHFVKLPFNGGDPDKLLKQTLNAENVVTYMGQTSRNLPGEIIVLKQKNS</sequence>
<dbReference type="InterPro" id="IPR036396">
    <property type="entry name" value="Cyt_P450_sf"/>
</dbReference>
<dbReference type="Gene3D" id="1.10.630.10">
    <property type="entry name" value="Cytochrome P450"/>
    <property type="match status" value="1"/>
</dbReference>
<dbReference type="InterPro" id="IPR002401">
    <property type="entry name" value="Cyt_P450_E_grp-I"/>
</dbReference>
<name>A0A5N6R0V4_9ROSI</name>
<dbReference type="GO" id="GO:0016020">
    <property type="term" value="C:membrane"/>
    <property type="evidence" value="ECO:0007669"/>
    <property type="project" value="UniProtKB-SubCell"/>
</dbReference>
<dbReference type="PRINTS" id="PR00385">
    <property type="entry name" value="P450"/>
</dbReference>
<gene>
    <name evidence="9" type="ORF">FH972_008060</name>
</gene>
<evidence type="ECO:0000256" key="2">
    <source>
        <dbReference type="ARBA" id="ARBA00004167"/>
    </source>
</evidence>
<dbReference type="PANTHER" id="PTHR24298:SF800">
    <property type="entry name" value="CYTOCHROME P450 89A2-RELATED"/>
    <property type="match status" value="1"/>
</dbReference>
<protein>
    <recommendedName>
        <fullName evidence="11">Cytochrome P450</fullName>
    </recommendedName>
</protein>
<dbReference type="OrthoDB" id="1594324at2759"/>
<dbReference type="InterPro" id="IPR017972">
    <property type="entry name" value="Cyt_P450_CS"/>
</dbReference>
<comment type="subcellular location">
    <subcellularLocation>
        <location evidence="2">Membrane</location>
        <topology evidence="2">Single-pass membrane protein</topology>
    </subcellularLocation>
</comment>
<evidence type="ECO:0000256" key="7">
    <source>
        <dbReference type="PIRSR" id="PIRSR602401-1"/>
    </source>
</evidence>
<dbReference type="InterPro" id="IPR051103">
    <property type="entry name" value="Plant_metabolite_P450s"/>
</dbReference>
<proteinExistence type="inferred from homology"/>
<reference evidence="9 10" key="1">
    <citation type="submission" date="2019-06" db="EMBL/GenBank/DDBJ databases">
        <title>A chromosomal-level reference genome of Carpinus fangiana (Coryloideae, Betulaceae).</title>
        <authorList>
            <person name="Yang X."/>
            <person name="Wang Z."/>
            <person name="Zhang L."/>
            <person name="Hao G."/>
            <person name="Liu J."/>
            <person name="Yang Y."/>
        </authorList>
    </citation>
    <scope>NUCLEOTIDE SEQUENCE [LARGE SCALE GENOMIC DNA]</scope>
    <source>
        <strain evidence="9">Cfa_2016G</strain>
        <tissue evidence="9">Leaf</tissue>
    </source>
</reference>
<organism evidence="9 10">
    <name type="scientific">Carpinus fangiana</name>
    <dbReference type="NCBI Taxonomy" id="176857"/>
    <lineage>
        <taxon>Eukaryota</taxon>
        <taxon>Viridiplantae</taxon>
        <taxon>Streptophyta</taxon>
        <taxon>Embryophyta</taxon>
        <taxon>Tracheophyta</taxon>
        <taxon>Spermatophyta</taxon>
        <taxon>Magnoliopsida</taxon>
        <taxon>eudicotyledons</taxon>
        <taxon>Gunneridae</taxon>
        <taxon>Pentapetalae</taxon>
        <taxon>rosids</taxon>
        <taxon>fabids</taxon>
        <taxon>Fagales</taxon>
        <taxon>Betulaceae</taxon>
        <taxon>Carpinus</taxon>
    </lineage>
</organism>
<dbReference type="CDD" id="cd11075">
    <property type="entry name" value="CYP77_89"/>
    <property type="match status" value="1"/>
</dbReference>
<keyword evidence="7 8" id="KW-0349">Heme</keyword>
<dbReference type="EMBL" id="CM017323">
    <property type="protein sequence ID" value="KAE8022244.1"/>
    <property type="molecule type" value="Genomic_DNA"/>
</dbReference>